<keyword evidence="10" id="KW-0479">Metal-binding</keyword>
<dbReference type="Gene3D" id="3.90.190.20">
    <property type="entry name" value="Mur ligase, C-terminal domain"/>
    <property type="match status" value="1"/>
</dbReference>
<dbReference type="InterPro" id="IPR036565">
    <property type="entry name" value="Mur-like_cat_sf"/>
</dbReference>
<evidence type="ECO:0000256" key="15">
    <source>
        <dbReference type="ARBA" id="ARBA00030048"/>
    </source>
</evidence>
<dbReference type="InterPro" id="IPR001645">
    <property type="entry name" value="Folylpolyglutamate_synth"/>
</dbReference>
<dbReference type="Pfam" id="PF08245">
    <property type="entry name" value="Mur_ligase_M"/>
    <property type="match status" value="1"/>
</dbReference>
<dbReference type="GO" id="GO:0005737">
    <property type="term" value="C:cytoplasm"/>
    <property type="evidence" value="ECO:0007669"/>
    <property type="project" value="TreeGrafter"/>
</dbReference>
<evidence type="ECO:0000256" key="16">
    <source>
        <dbReference type="ARBA" id="ARBA00030592"/>
    </source>
</evidence>
<proteinExistence type="inferred from homology"/>
<dbReference type="UniPathway" id="UPA00077">
    <property type="reaction ID" value="UER00157"/>
</dbReference>
<dbReference type="GO" id="GO:0046872">
    <property type="term" value="F:metal ion binding"/>
    <property type="evidence" value="ECO:0007669"/>
    <property type="project" value="UniProtKB-KW"/>
</dbReference>
<evidence type="ECO:0000259" key="23">
    <source>
        <dbReference type="Pfam" id="PF02875"/>
    </source>
</evidence>
<dbReference type="EMBL" id="VLLC01000001">
    <property type="protein sequence ID" value="TWI77437.1"/>
    <property type="molecule type" value="Genomic_DNA"/>
</dbReference>
<dbReference type="GO" id="GO:0005524">
    <property type="term" value="F:ATP binding"/>
    <property type="evidence" value="ECO:0007669"/>
    <property type="project" value="UniProtKB-KW"/>
</dbReference>
<dbReference type="FunFam" id="3.40.1190.10:FF:000011">
    <property type="entry name" value="Folylpolyglutamate synthase/dihydrofolate synthase"/>
    <property type="match status" value="1"/>
</dbReference>
<dbReference type="PIRSF" id="PIRSF001563">
    <property type="entry name" value="Folylpolyglu_synth"/>
    <property type="match status" value="1"/>
</dbReference>
<evidence type="ECO:0000256" key="3">
    <source>
        <dbReference type="ARBA" id="ARBA00004799"/>
    </source>
</evidence>
<evidence type="ECO:0000256" key="10">
    <source>
        <dbReference type="ARBA" id="ARBA00022723"/>
    </source>
</evidence>
<evidence type="ECO:0000256" key="14">
    <source>
        <dbReference type="ARBA" id="ARBA00022909"/>
    </source>
</evidence>
<comment type="cofactor">
    <cofactor evidence="1">
        <name>Mg(2+)</name>
        <dbReference type="ChEBI" id="CHEBI:18420"/>
    </cofactor>
</comment>
<dbReference type="Gene3D" id="3.40.1190.10">
    <property type="entry name" value="Mur-like, catalytic domain"/>
    <property type="match status" value="1"/>
</dbReference>
<keyword evidence="26" id="KW-1185">Reference proteome</keyword>
<keyword evidence="9 22" id="KW-0436">Ligase</keyword>
<evidence type="ECO:0000256" key="21">
    <source>
        <dbReference type="ARBA" id="ARBA00049161"/>
    </source>
</evidence>
<dbReference type="InterPro" id="IPR004101">
    <property type="entry name" value="Mur_ligase_C"/>
</dbReference>
<dbReference type="PANTHER" id="PTHR11136:SF0">
    <property type="entry name" value="DIHYDROFOLATE SYNTHETASE-RELATED"/>
    <property type="match status" value="1"/>
</dbReference>
<dbReference type="InterPro" id="IPR036615">
    <property type="entry name" value="Mur_ligase_C_dom_sf"/>
</dbReference>
<comment type="catalytic activity">
    <reaction evidence="20">
        <text>(6R)-5,10-methylenetetrahydrofolyl-(gamma-L-Glu)(n) + L-glutamate + ATP = (6R)-5,10-methylenetetrahydrofolyl-(gamma-L-Glu)(n+1) + ADP + phosphate + H(+)</text>
        <dbReference type="Rhea" id="RHEA:51912"/>
        <dbReference type="Rhea" id="RHEA-COMP:13257"/>
        <dbReference type="Rhea" id="RHEA-COMP:13258"/>
        <dbReference type="ChEBI" id="CHEBI:15378"/>
        <dbReference type="ChEBI" id="CHEBI:29985"/>
        <dbReference type="ChEBI" id="CHEBI:30616"/>
        <dbReference type="ChEBI" id="CHEBI:43474"/>
        <dbReference type="ChEBI" id="CHEBI:136572"/>
        <dbReference type="ChEBI" id="CHEBI:456216"/>
        <dbReference type="EC" id="6.3.2.17"/>
    </reaction>
</comment>
<dbReference type="PANTHER" id="PTHR11136">
    <property type="entry name" value="FOLYLPOLYGLUTAMATE SYNTHASE-RELATED"/>
    <property type="match status" value="1"/>
</dbReference>
<feature type="domain" description="Mur ligase C-terminal" evidence="23">
    <location>
        <begin position="292"/>
        <end position="408"/>
    </location>
</feature>
<dbReference type="GO" id="GO:0046654">
    <property type="term" value="P:tetrahydrofolate biosynthetic process"/>
    <property type="evidence" value="ECO:0007669"/>
    <property type="project" value="UniProtKB-UniPathway"/>
</dbReference>
<comment type="catalytic activity">
    <reaction evidence="21">
        <text>7,8-dihydropteroate + L-glutamate + ATP = 7,8-dihydrofolate + ADP + phosphate + H(+)</text>
        <dbReference type="Rhea" id="RHEA:23584"/>
        <dbReference type="ChEBI" id="CHEBI:15378"/>
        <dbReference type="ChEBI" id="CHEBI:17839"/>
        <dbReference type="ChEBI" id="CHEBI:29985"/>
        <dbReference type="ChEBI" id="CHEBI:30616"/>
        <dbReference type="ChEBI" id="CHEBI:43474"/>
        <dbReference type="ChEBI" id="CHEBI:57451"/>
        <dbReference type="ChEBI" id="CHEBI:456216"/>
        <dbReference type="EC" id="6.3.2.12"/>
    </reaction>
</comment>
<evidence type="ECO:0000256" key="8">
    <source>
        <dbReference type="ARBA" id="ARBA00019357"/>
    </source>
</evidence>
<keyword evidence="12 22" id="KW-0067">ATP-binding</keyword>
<comment type="function">
    <text evidence="2">Functions in two distinct reactions of the de novo folate biosynthetic pathway. Catalyzes the addition of a glutamate residue to dihydropteroate (7,8-dihydropteroate or H2Pte) to form dihydrofolate (7,8-dihydrofolate monoglutamate or H2Pte-Glu). Also catalyzes successive additions of L-glutamate to tetrahydrofolate or 10-formyltetrahydrofolate or 5,10-methylenetetrahydrofolate, leading to folylpolyglutamate derivatives.</text>
</comment>
<evidence type="ECO:0000256" key="12">
    <source>
        <dbReference type="ARBA" id="ARBA00022840"/>
    </source>
</evidence>
<dbReference type="Pfam" id="PF02875">
    <property type="entry name" value="Mur_ligase_C"/>
    <property type="match status" value="1"/>
</dbReference>
<dbReference type="AlphaFoldDB" id="A0A562S7P5"/>
<keyword evidence="13" id="KW-0460">Magnesium</keyword>
<evidence type="ECO:0000256" key="5">
    <source>
        <dbReference type="ARBA" id="ARBA00008276"/>
    </source>
</evidence>
<evidence type="ECO:0000259" key="24">
    <source>
        <dbReference type="Pfam" id="PF08245"/>
    </source>
</evidence>
<dbReference type="GO" id="GO:0008841">
    <property type="term" value="F:dihydrofolate synthase activity"/>
    <property type="evidence" value="ECO:0007669"/>
    <property type="project" value="UniProtKB-EC"/>
</dbReference>
<evidence type="ECO:0000256" key="18">
    <source>
        <dbReference type="ARBA" id="ARBA00047493"/>
    </source>
</evidence>
<organism evidence="25 26">
    <name type="scientific">Desulfobotulus alkaliphilus</name>
    <dbReference type="NCBI Taxonomy" id="622671"/>
    <lineage>
        <taxon>Bacteria</taxon>
        <taxon>Pseudomonadati</taxon>
        <taxon>Thermodesulfobacteriota</taxon>
        <taxon>Desulfobacteria</taxon>
        <taxon>Desulfobacterales</taxon>
        <taxon>Desulfobacteraceae</taxon>
        <taxon>Desulfobotulus</taxon>
    </lineage>
</organism>
<dbReference type="GO" id="GO:0004326">
    <property type="term" value="F:tetrahydrofolylpolyglutamate synthase activity"/>
    <property type="evidence" value="ECO:0007669"/>
    <property type="project" value="UniProtKB-EC"/>
</dbReference>
<comment type="pathway">
    <text evidence="4">Cofactor biosynthesis; tetrahydrofolylpolyglutamate biosynthesis.</text>
</comment>
<comment type="pathway">
    <text evidence="3">Cofactor biosynthesis; tetrahydrofolate biosynthesis; 7,8-dihydrofolate from 2-amino-4-hydroxy-6-hydroxymethyl-7,8-dihydropteridine diphosphate and 4-aminobenzoate: step 2/2.</text>
</comment>
<dbReference type="EC" id="6.3.2.12" evidence="6"/>
<gene>
    <name evidence="25" type="ORF">LZ24_00247</name>
</gene>
<comment type="catalytic activity">
    <reaction evidence="19">
        <text>10-formyltetrahydrofolyl-(gamma-L-Glu)(n) + L-glutamate + ATP = 10-formyltetrahydrofolyl-(gamma-L-Glu)(n+1) + ADP + phosphate + H(+)</text>
        <dbReference type="Rhea" id="RHEA:51904"/>
        <dbReference type="Rhea" id="RHEA-COMP:13088"/>
        <dbReference type="Rhea" id="RHEA-COMP:14300"/>
        <dbReference type="ChEBI" id="CHEBI:15378"/>
        <dbReference type="ChEBI" id="CHEBI:29985"/>
        <dbReference type="ChEBI" id="CHEBI:30616"/>
        <dbReference type="ChEBI" id="CHEBI:43474"/>
        <dbReference type="ChEBI" id="CHEBI:134413"/>
        <dbReference type="ChEBI" id="CHEBI:456216"/>
        <dbReference type="EC" id="6.3.2.17"/>
    </reaction>
</comment>
<dbReference type="InterPro" id="IPR013221">
    <property type="entry name" value="Mur_ligase_cen"/>
</dbReference>
<evidence type="ECO:0000256" key="13">
    <source>
        <dbReference type="ARBA" id="ARBA00022842"/>
    </source>
</evidence>
<dbReference type="SUPFAM" id="SSF53623">
    <property type="entry name" value="MurD-like peptide ligases, catalytic domain"/>
    <property type="match status" value="1"/>
</dbReference>
<dbReference type="EC" id="6.3.2.17" evidence="7"/>
<evidence type="ECO:0000313" key="26">
    <source>
        <dbReference type="Proteomes" id="UP000318307"/>
    </source>
</evidence>
<evidence type="ECO:0000256" key="1">
    <source>
        <dbReference type="ARBA" id="ARBA00001946"/>
    </source>
</evidence>
<protein>
    <recommendedName>
        <fullName evidence="8">Dihydrofolate synthase/folylpolyglutamate synthase</fullName>
        <ecNumber evidence="6">6.3.2.12</ecNumber>
        <ecNumber evidence="7">6.3.2.17</ecNumber>
    </recommendedName>
    <alternativeName>
        <fullName evidence="17">Folylpoly-gamma-glutamate synthetase-dihydrofolate synthetase</fullName>
    </alternativeName>
    <alternativeName>
        <fullName evidence="15">Folylpolyglutamate synthetase</fullName>
    </alternativeName>
    <alternativeName>
        <fullName evidence="16">Tetrahydrofolylpolyglutamate synthase</fullName>
    </alternativeName>
</protein>
<comment type="catalytic activity">
    <reaction evidence="18">
        <text>(6S)-5,6,7,8-tetrahydrofolyl-(gamma-L-Glu)(n) + L-glutamate + ATP = (6S)-5,6,7,8-tetrahydrofolyl-(gamma-L-Glu)(n+1) + ADP + phosphate + H(+)</text>
        <dbReference type="Rhea" id="RHEA:10580"/>
        <dbReference type="Rhea" id="RHEA-COMP:14738"/>
        <dbReference type="Rhea" id="RHEA-COMP:14740"/>
        <dbReference type="ChEBI" id="CHEBI:15378"/>
        <dbReference type="ChEBI" id="CHEBI:29985"/>
        <dbReference type="ChEBI" id="CHEBI:30616"/>
        <dbReference type="ChEBI" id="CHEBI:43474"/>
        <dbReference type="ChEBI" id="CHEBI:141005"/>
        <dbReference type="ChEBI" id="CHEBI:456216"/>
        <dbReference type="EC" id="6.3.2.17"/>
    </reaction>
</comment>
<feature type="domain" description="Mur ligase central" evidence="24">
    <location>
        <begin position="45"/>
        <end position="261"/>
    </location>
</feature>
<dbReference type="SUPFAM" id="SSF53244">
    <property type="entry name" value="MurD-like peptide ligases, peptide-binding domain"/>
    <property type="match status" value="1"/>
</dbReference>
<dbReference type="GO" id="GO:0046656">
    <property type="term" value="P:folic acid biosynthetic process"/>
    <property type="evidence" value="ECO:0007669"/>
    <property type="project" value="UniProtKB-KW"/>
</dbReference>
<evidence type="ECO:0000256" key="2">
    <source>
        <dbReference type="ARBA" id="ARBA00002714"/>
    </source>
</evidence>
<evidence type="ECO:0000256" key="6">
    <source>
        <dbReference type="ARBA" id="ARBA00013023"/>
    </source>
</evidence>
<dbReference type="NCBIfam" id="TIGR01499">
    <property type="entry name" value="folC"/>
    <property type="match status" value="1"/>
</dbReference>
<evidence type="ECO:0000256" key="11">
    <source>
        <dbReference type="ARBA" id="ARBA00022741"/>
    </source>
</evidence>
<evidence type="ECO:0000313" key="25">
    <source>
        <dbReference type="EMBL" id="TWI77437.1"/>
    </source>
</evidence>
<evidence type="ECO:0000256" key="22">
    <source>
        <dbReference type="PIRNR" id="PIRNR001563"/>
    </source>
</evidence>
<accession>A0A562S7P5</accession>
<name>A0A562S7P5_9BACT</name>
<evidence type="ECO:0000256" key="9">
    <source>
        <dbReference type="ARBA" id="ARBA00022598"/>
    </source>
</evidence>
<dbReference type="RefSeq" id="WP_144681486.1">
    <property type="nucleotide sequence ID" value="NZ_VLLC01000001.1"/>
</dbReference>
<evidence type="ECO:0000256" key="19">
    <source>
        <dbReference type="ARBA" id="ARBA00047808"/>
    </source>
</evidence>
<keyword evidence="14" id="KW-0289">Folate biosynthesis</keyword>
<dbReference type="Proteomes" id="UP000318307">
    <property type="component" value="Unassembled WGS sequence"/>
</dbReference>
<comment type="similarity">
    <text evidence="5 22">Belongs to the folylpolyglutamate synthase family.</text>
</comment>
<evidence type="ECO:0000256" key="20">
    <source>
        <dbReference type="ARBA" id="ARBA00049035"/>
    </source>
</evidence>
<keyword evidence="11 22" id="KW-0547">Nucleotide-binding</keyword>
<evidence type="ECO:0000256" key="4">
    <source>
        <dbReference type="ARBA" id="ARBA00005150"/>
    </source>
</evidence>
<reference evidence="25 26" key="1">
    <citation type="submission" date="2019-07" db="EMBL/GenBank/DDBJ databases">
        <title>Genome sequencing of 100 strains of the haloalkaliphilic chemolithoautotrophic sulfur-oxidizing bacterium Thioalkalivibrio.</title>
        <authorList>
            <person name="Muyzer G."/>
        </authorList>
    </citation>
    <scope>NUCLEOTIDE SEQUENCE [LARGE SCALE GENOMIC DNA]</scope>
    <source>
        <strain evidence="25 26">ASO4-4</strain>
    </source>
</reference>
<evidence type="ECO:0000256" key="7">
    <source>
        <dbReference type="ARBA" id="ARBA00013025"/>
    </source>
</evidence>
<sequence length="424" mass="46012">MTLQEPDFSHLYHRQRMGIRPGLEGIQKLLHRMGNPQHHFPAIHVAGTNGKGSTASLAASILQAAGLKTGLYTSPHLVHFGERFRINGKNPSPALLKNLVTSIEEKEDRKNPATFFEFTTAMAFLLFAEASADIAVLETGMGGRWDATNVCRPVACIITSIGMDHREFLGNTIRAIAGEKAGIIKPQIPVVTGVTQPEALDVIVEKAESCGAPIKIMGRDFDIEKTGRDLFTYRGINTYTNLSPGLAGNHQATNMALAIAALESLGEKRIIVPDLPPAIIHKGLADRRWPARIQQLGTEPDVILDGAHNPEAAMALAAYLRERTPEPRVLVFGVLEDKDAKAMLDILAPLFDRIILTRPDTPRGLDPEKLIPLLPGTLPFDICSTVPDALERAMHRVKPTGSVCIAGSLYLAGDVLATDFFPCP</sequence>
<comment type="caution">
    <text evidence="25">The sequence shown here is derived from an EMBL/GenBank/DDBJ whole genome shotgun (WGS) entry which is preliminary data.</text>
</comment>
<evidence type="ECO:0000256" key="17">
    <source>
        <dbReference type="ARBA" id="ARBA00032510"/>
    </source>
</evidence>
<dbReference type="OrthoDB" id="9809356at2"/>